<evidence type="ECO:0000313" key="2">
    <source>
        <dbReference type="EMBL" id="KAA6343272.1"/>
    </source>
</evidence>
<keyword evidence="1" id="KW-0812">Transmembrane</keyword>
<comment type="caution">
    <text evidence="2">The sequence shown here is derived from an EMBL/GenBank/DDBJ whole genome shotgun (WGS) entry which is preliminary data.</text>
</comment>
<organism evidence="2">
    <name type="scientific">termite gut metagenome</name>
    <dbReference type="NCBI Taxonomy" id="433724"/>
    <lineage>
        <taxon>unclassified sequences</taxon>
        <taxon>metagenomes</taxon>
        <taxon>organismal metagenomes</taxon>
    </lineage>
</organism>
<proteinExistence type="predicted"/>
<gene>
    <name evidence="2" type="ORF">EZS27_009028</name>
</gene>
<name>A0A5J4SBY5_9ZZZZ</name>
<dbReference type="EMBL" id="SNRY01000278">
    <property type="protein sequence ID" value="KAA6343272.1"/>
    <property type="molecule type" value="Genomic_DNA"/>
</dbReference>
<sequence length="74" mass="8865">MICRIFIYLFKYLFICHGFTMYMIGITERTFQITTGKTNKYSRCSGKVPFSLYAVKYLIYLFHTMLYYSLTLVP</sequence>
<keyword evidence="1" id="KW-1133">Transmembrane helix</keyword>
<feature type="transmembrane region" description="Helical" evidence="1">
    <location>
        <begin position="6"/>
        <end position="27"/>
    </location>
</feature>
<reference evidence="2" key="1">
    <citation type="submission" date="2019-03" db="EMBL/GenBank/DDBJ databases">
        <title>Single cell metagenomics reveals metabolic interactions within the superorganism composed of flagellate Streblomastix strix and complex community of Bacteroidetes bacteria on its surface.</title>
        <authorList>
            <person name="Treitli S.C."/>
            <person name="Kolisko M."/>
            <person name="Husnik F."/>
            <person name="Keeling P."/>
            <person name="Hampl V."/>
        </authorList>
    </citation>
    <scope>NUCLEOTIDE SEQUENCE</scope>
    <source>
        <strain evidence="2">STM</strain>
    </source>
</reference>
<dbReference type="AlphaFoldDB" id="A0A5J4SBY5"/>
<protein>
    <submittedName>
        <fullName evidence="2">Uncharacterized protein</fullName>
    </submittedName>
</protein>
<feature type="transmembrane region" description="Helical" evidence="1">
    <location>
        <begin position="48"/>
        <end position="70"/>
    </location>
</feature>
<evidence type="ECO:0000256" key="1">
    <source>
        <dbReference type="SAM" id="Phobius"/>
    </source>
</evidence>
<keyword evidence="1" id="KW-0472">Membrane</keyword>
<accession>A0A5J4SBY5</accession>